<dbReference type="AlphaFoldDB" id="A0A7T3X257"/>
<feature type="region of interest" description="Disordered" evidence="1">
    <location>
        <begin position="415"/>
        <end position="437"/>
    </location>
</feature>
<dbReference type="REBASE" id="458837">
    <property type="entry name" value="Aca21ORF22835P"/>
</dbReference>
<protein>
    <submittedName>
        <fullName evidence="2">ATP-binding protein</fullName>
    </submittedName>
</protein>
<dbReference type="RefSeq" id="WP_103261647.1">
    <property type="nucleotide sequence ID" value="NZ_JAAKXR010000025.1"/>
</dbReference>
<evidence type="ECO:0000313" key="2">
    <source>
        <dbReference type="EMBL" id="QQA60755.1"/>
    </source>
</evidence>
<reference evidence="2" key="1">
    <citation type="submission" date="2020-12" db="EMBL/GenBank/DDBJ databases">
        <title>GES Beta-lactamases isolated from hospital effluents in Brazil.</title>
        <authorList>
            <person name="Conte D."/>
            <person name="Mesa D."/>
            <person name="Palmeiro J.K."/>
            <person name="Dalla-Costa L.M."/>
        </authorList>
    </citation>
    <scope>NUCLEOTIDE SEQUENCE [LARGE SCALE GENOMIC DNA]</scope>
    <source>
        <strain evidence="2">Aero21</strain>
    </source>
</reference>
<name>A0A7T3X257_AERCA</name>
<proteinExistence type="predicted"/>
<dbReference type="SUPFAM" id="SSF55874">
    <property type="entry name" value="ATPase domain of HSP90 chaperone/DNA topoisomerase II/histidine kinase"/>
    <property type="match status" value="1"/>
</dbReference>
<dbReference type="Pfam" id="PF13589">
    <property type="entry name" value="HATPase_c_3"/>
    <property type="match status" value="1"/>
</dbReference>
<dbReference type="EMBL" id="CP065937">
    <property type="protein sequence ID" value="QQA60755.1"/>
    <property type="molecule type" value="Genomic_DNA"/>
</dbReference>
<keyword evidence="2" id="KW-0067">ATP-binding</keyword>
<feature type="compositionally biased region" description="Polar residues" evidence="1">
    <location>
        <begin position="417"/>
        <end position="437"/>
    </location>
</feature>
<accession>A0A7T3X257</accession>
<dbReference type="InterPro" id="IPR036890">
    <property type="entry name" value="HATPase_C_sf"/>
</dbReference>
<keyword evidence="2" id="KW-0547">Nucleotide-binding</keyword>
<evidence type="ECO:0000256" key="1">
    <source>
        <dbReference type="SAM" id="MobiDB-lite"/>
    </source>
</evidence>
<dbReference type="GO" id="GO:0005524">
    <property type="term" value="F:ATP binding"/>
    <property type="evidence" value="ECO:0007669"/>
    <property type="project" value="UniProtKB-KW"/>
</dbReference>
<organism evidence="2">
    <name type="scientific">Aeromonas caviae</name>
    <name type="common">Aeromonas punctata</name>
    <dbReference type="NCBI Taxonomy" id="648"/>
    <lineage>
        <taxon>Bacteria</taxon>
        <taxon>Pseudomonadati</taxon>
        <taxon>Pseudomonadota</taxon>
        <taxon>Gammaproteobacteria</taxon>
        <taxon>Aeromonadales</taxon>
        <taxon>Aeromonadaceae</taxon>
        <taxon>Aeromonas</taxon>
    </lineage>
</organism>
<sequence>METVRDVTIKTGIEPSFLVETLTTDIELTDALFDLIDNSIDAARDKILSEHNVKFDDYGLPADYSSYKIILRFTENSITVKDNCSGFNEKTLTDTAFITGKRSNHQFGIGHYGLGLKRALLKAGEKFGLVTDNGESRYRAIFSSSSFATNGKNEIPAKQLHSKNKSYTLFTVSDLFQDIKYQIKDNAWFNYAIKKIAVRYGLFIQKGLSITVTRCISGSCSTETIKSSIPGLRMTTPLLPFTDRINDFDGINVYFNVGVHEGYRFSGEADHDTKNNGLISGTYGLYFISNDRVIVDASIDKKYGFTTSWHNEYSGFICLVRMVGNNPGKLPWNTAKTELKLGSTIFLGIKDKIEVLAKQYRSRAKVLIKAWKEIKLDSSISEENRKITFAKMTGISLSNFANIPTSADLDKPDVNAVSINKPQDTNAGKPTGKNNSEAQKTAFEAKDLKKRAENNKDKHSQNWTTLLPAKFPISGDEQILDNLIIESIDLEMKVAPHASAMLYRSIIEAASKRFVKKRGLFQEIKEHYYSRGEGKRKNHSDEYKQQQGIDLSMIADWLVVQNNIFPLDERKQLKLAAKKLKEHISTLNGIVHGVQLTNDPQLSIIRNDTIAIIRFLVT</sequence>
<dbReference type="Gene3D" id="3.30.565.10">
    <property type="entry name" value="Histidine kinase-like ATPase, C-terminal domain"/>
    <property type="match status" value="1"/>
</dbReference>
<gene>
    <name evidence="2" type="ORF">JC965_22830</name>
</gene>